<evidence type="ECO:0000313" key="9">
    <source>
        <dbReference type="Proteomes" id="UP000053558"/>
    </source>
</evidence>
<keyword evidence="1" id="KW-0723">Serine/threonine-protein kinase</keyword>
<dbReference type="GO" id="GO:0004674">
    <property type="term" value="F:protein serine/threonine kinase activity"/>
    <property type="evidence" value="ECO:0007669"/>
    <property type="project" value="UniProtKB-KW"/>
</dbReference>
<evidence type="ECO:0000256" key="3">
    <source>
        <dbReference type="ARBA" id="ARBA00022741"/>
    </source>
</evidence>
<dbReference type="AlphaFoldDB" id="A0A5M3MDG4"/>
<name>A0A5M3MDG4_CONPW</name>
<dbReference type="InterPro" id="IPR011009">
    <property type="entry name" value="Kinase-like_dom_sf"/>
</dbReference>
<dbReference type="PROSITE" id="PS00108">
    <property type="entry name" value="PROTEIN_KINASE_ST"/>
    <property type="match status" value="1"/>
</dbReference>
<dbReference type="Pfam" id="PF00069">
    <property type="entry name" value="Pkinase"/>
    <property type="match status" value="1"/>
</dbReference>
<keyword evidence="4 8" id="KW-0418">Kinase</keyword>
<evidence type="ECO:0000256" key="5">
    <source>
        <dbReference type="ARBA" id="ARBA00022840"/>
    </source>
</evidence>
<dbReference type="EMBL" id="JH711585">
    <property type="protein sequence ID" value="EIW76665.1"/>
    <property type="molecule type" value="Genomic_DNA"/>
</dbReference>
<dbReference type="InterPro" id="IPR000719">
    <property type="entry name" value="Prot_kinase_dom"/>
</dbReference>
<reference evidence="9" key="1">
    <citation type="journal article" date="2012" name="Science">
        <title>The Paleozoic origin of enzymatic lignin decomposition reconstructed from 31 fungal genomes.</title>
        <authorList>
            <person name="Floudas D."/>
            <person name="Binder M."/>
            <person name="Riley R."/>
            <person name="Barry K."/>
            <person name="Blanchette R.A."/>
            <person name="Henrissat B."/>
            <person name="Martinez A.T."/>
            <person name="Otillar R."/>
            <person name="Spatafora J.W."/>
            <person name="Yadav J.S."/>
            <person name="Aerts A."/>
            <person name="Benoit I."/>
            <person name="Boyd A."/>
            <person name="Carlson A."/>
            <person name="Copeland A."/>
            <person name="Coutinho P.M."/>
            <person name="de Vries R.P."/>
            <person name="Ferreira P."/>
            <person name="Findley K."/>
            <person name="Foster B."/>
            <person name="Gaskell J."/>
            <person name="Glotzer D."/>
            <person name="Gorecki P."/>
            <person name="Heitman J."/>
            <person name="Hesse C."/>
            <person name="Hori C."/>
            <person name="Igarashi K."/>
            <person name="Jurgens J.A."/>
            <person name="Kallen N."/>
            <person name="Kersten P."/>
            <person name="Kohler A."/>
            <person name="Kuees U."/>
            <person name="Kumar T.K.A."/>
            <person name="Kuo A."/>
            <person name="LaButti K."/>
            <person name="Larrondo L.F."/>
            <person name="Lindquist E."/>
            <person name="Ling A."/>
            <person name="Lombard V."/>
            <person name="Lucas S."/>
            <person name="Lundell T."/>
            <person name="Martin R."/>
            <person name="McLaughlin D.J."/>
            <person name="Morgenstern I."/>
            <person name="Morin E."/>
            <person name="Murat C."/>
            <person name="Nagy L.G."/>
            <person name="Nolan M."/>
            <person name="Ohm R.A."/>
            <person name="Patyshakuliyeva A."/>
            <person name="Rokas A."/>
            <person name="Ruiz-Duenas F.J."/>
            <person name="Sabat G."/>
            <person name="Salamov A."/>
            <person name="Samejima M."/>
            <person name="Schmutz J."/>
            <person name="Slot J.C."/>
            <person name="St John F."/>
            <person name="Stenlid J."/>
            <person name="Sun H."/>
            <person name="Sun S."/>
            <person name="Syed K."/>
            <person name="Tsang A."/>
            <person name="Wiebenga A."/>
            <person name="Young D."/>
            <person name="Pisabarro A."/>
            <person name="Eastwood D.C."/>
            <person name="Martin F."/>
            <person name="Cullen D."/>
            <person name="Grigoriev I.V."/>
            <person name="Hibbett D.S."/>
        </authorList>
    </citation>
    <scope>NUCLEOTIDE SEQUENCE [LARGE SCALE GENOMIC DNA]</scope>
    <source>
        <strain evidence="9">RWD-64-598 SS2</strain>
    </source>
</reference>
<dbReference type="GO" id="GO:0005524">
    <property type="term" value="F:ATP binding"/>
    <property type="evidence" value="ECO:0007669"/>
    <property type="project" value="UniProtKB-KW"/>
</dbReference>
<gene>
    <name evidence="8" type="ORF">CONPUDRAFT_63115</name>
</gene>
<feature type="domain" description="Protein kinase" evidence="7">
    <location>
        <begin position="1"/>
        <end position="112"/>
    </location>
</feature>
<comment type="caution">
    <text evidence="8">The sequence shown here is derived from an EMBL/GenBank/DDBJ whole genome shotgun (WGS) entry which is preliminary data.</text>
</comment>
<dbReference type="Proteomes" id="UP000053558">
    <property type="component" value="Unassembled WGS sequence"/>
</dbReference>
<sequence>MQQRSVLHRDIKLENILIDDDGHLLLCDFGLSCQGSKASATYLSGSHRYVGLRGNLDNACCGTWELLPPEALAGRPYGYELDLWSWGIAMYLMAMGTVNLFDGLTYGIYPRI</sequence>
<evidence type="ECO:0000256" key="2">
    <source>
        <dbReference type="ARBA" id="ARBA00022679"/>
    </source>
</evidence>
<protein>
    <submittedName>
        <fullName evidence="8">Kinase-like protein</fullName>
    </submittedName>
</protein>
<dbReference type="InterPro" id="IPR008271">
    <property type="entry name" value="Ser/Thr_kinase_AS"/>
</dbReference>
<keyword evidence="6" id="KW-1133">Transmembrane helix</keyword>
<keyword evidence="5" id="KW-0067">ATP-binding</keyword>
<dbReference type="KEGG" id="cput:CONPUDRAFT_63115"/>
<dbReference type="PANTHER" id="PTHR24351">
    <property type="entry name" value="RIBOSOMAL PROTEIN S6 KINASE"/>
    <property type="match status" value="1"/>
</dbReference>
<dbReference type="OrthoDB" id="2686471at2759"/>
<keyword evidence="6" id="KW-0812">Transmembrane</keyword>
<dbReference type="Gene3D" id="1.10.510.10">
    <property type="entry name" value="Transferase(Phosphotransferase) domain 1"/>
    <property type="match status" value="1"/>
</dbReference>
<feature type="transmembrane region" description="Helical" evidence="6">
    <location>
        <begin position="83"/>
        <end position="109"/>
    </location>
</feature>
<evidence type="ECO:0000256" key="6">
    <source>
        <dbReference type="SAM" id="Phobius"/>
    </source>
</evidence>
<organism evidence="8 9">
    <name type="scientific">Coniophora puteana (strain RWD-64-598)</name>
    <name type="common">Brown rot fungus</name>
    <dbReference type="NCBI Taxonomy" id="741705"/>
    <lineage>
        <taxon>Eukaryota</taxon>
        <taxon>Fungi</taxon>
        <taxon>Dikarya</taxon>
        <taxon>Basidiomycota</taxon>
        <taxon>Agaricomycotina</taxon>
        <taxon>Agaricomycetes</taxon>
        <taxon>Agaricomycetidae</taxon>
        <taxon>Boletales</taxon>
        <taxon>Coniophorineae</taxon>
        <taxon>Coniophoraceae</taxon>
        <taxon>Coniophora</taxon>
    </lineage>
</organism>
<dbReference type="RefSeq" id="XP_007772859.1">
    <property type="nucleotide sequence ID" value="XM_007774669.1"/>
</dbReference>
<proteinExistence type="predicted"/>
<keyword evidence="9" id="KW-1185">Reference proteome</keyword>
<dbReference type="PROSITE" id="PS50011">
    <property type="entry name" value="PROTEIN_KINASE_DOM"/>
    <property type="match status" value="1"/>
</dbReference>
<accession>A0A5M3MDG4</accession>
<dbReference type="SUPFAM" id="SSF56112">
    <property type="entry name" value="Protein kinase-like (PK-like)"/>
    <property type="match status" value="1"/>
</dbReference>
<evidence type="ECO:0000256" key="1">
    <source>
        <dbReference type="ARBA" id="ARBA00022527"/>
    </source>
</evidence>
<evidence type="ECO:0000259" key="7">
    <source>
        <dbReference type="PROSITE" id="PS50011"/>
    </source>
</evidence>
<keyword evidence="2" id="KW-0808">Transferase</keyword>
<feature type="non-terminal residue" evidence="8">
    <location>
        <position position="112"/>
    </location>
</feature>
<dbReference type="GeneID" id="19208277"/>
<keyword evidence="3" id="KW-0547">Nucleotide-binding</keyword>
<evidence type="ECO:0000313" key="8">
    <source>
        <dbReference type="EMBL" id="EIW76665.1"/>
    </source>
</evidence>
<evidence type="ECO:0000256" key="4">
    <source>
        <dbReference type="ARBA" id="ARBA00022777"/>
    </source>
</evidence>
<keyword evidence="6" id="KW-0472">Membrane</keyword>